<sequence length="65" mass="6896">MPTETQVTALRVLEVCAGSSTPELVKAVADTFQSLIVLLSSPETTVQIATLKVLEVGARTKDPKL</sequence>
<dbReference type="InParanoid" id="A0A1B7MGX4"/>
<dbReference type="OrthoDB" id="2702071at2759"/>
<evidence type="ECO:0000313" key="2">
    <source>
        <dbReference type="Proteomes" id="UP000092154"/>
    </source>
</evidence>
<proteinExistence type="predicted"/>
<evidence type="ECO:0000313" key="1">
    <source>
        <dbReference type="EMBL" id="OAX31853.1"/>
    </source>
</evidence>
<dbReference type="AlphaFoldDB" id="A0A1B7MGX4"/>
<dbReference type="Proteomes" id="UP000092154">
    <property type="component" value="Unassembled WGS sequence"/>
</dbReference>
<accession>A0A1B7MGX4</accession>
<organism evidence="1 2">
    <name type="scientific">Rhizopogon vinicolor AM-OR11-026</name>
    <dbReference type="NCBI Taxonomy" id="1314800"/>
    <lineage>
        <taxon>Eukaryota</taxon>
        <taxon>Fungi</taxon>
        <taxon>Dikarya</taxon>
        <taxon>Basidiomycota</taxon>
        <taxon>Agaricomycotina</taxon>
        <taxon>Agaricomycetes</taxon>
        <taxon>Agaricomycetidae</taxon>
        <taxon>Boletales</taxon>
        <taxon>Suillineae</taxon>
        <taxon>Rhizopogonaceae</taxon>
        <taxon>Rhizopogon</taxon>
    </lineage>
</organism>
<dbReference type="EMBL" id="KV449213">
    <property type="protein sequence ID" value="OAX31853.1"/>
    <property type="molecule type" value="Genomic_DNA"/>
</dbReference>
<reference evidence="1 2" key="1">
    <citation type="submission" date="2016-06" db="EMBL/GenBank/DDBJ databases">
        <title>Comparative genomics of the ectomycorrhizal sister species Rhizopogon vinicolor and Rhizopogon vesiculosus (Basidiomycota: Boletales) reveals a divergence of the mating type B locus.</title>
        <authorList>
            <consortium name="DOE Joint Genome Institute"/>
            <person name="Mujic A.B."/>
            <person name="Kuo A."/>
            <person name="Tritt A."/>
            <person name="Lipzen A."/>
            <person name="Chen C."/>
            <person name="Johnson J."/>
            <person name="Sharma A."/>
            <person name="Barry K."/>
            <person name="Grigoriev I.V."/>
            <person name="Spatafora J.W."/>
        </authorList>
    </citation>
    <scope>NUCLEOTIDE SEQUENCE [LARGE SCALE GENOMIC DNA]</scope>
    <source>
        <strain evidence="1 2">AM-OR11-026</strain>
    </source>
</reference>
<evidence type="ECO:0008006" key="3">
    <source>
        <dbReference type="Google" id="ProtNLM"/>
    </source>
</evidence>
<protein>
    <recommendedName>
        <fullName evidence="3">Clathrin/coatomer adaptor adaptin-like N-terminal domain-containing protein</fullName>
    </recommendedName>
</protein>
<name>A0A1B7MGX4_9AGAM</name>
<keyword evidence="2" id="KW-1185">Reference proteome</keyword>
<gene>
    <name evidence="1" type="ORF">K503DRAFT_777229</name>
</gene>